<sequence length="83" mass="9199">MKKKYEKPQVYMEKFELAEHIAGCKLTLQQGDVDVCEATGTIGSVTLPTVDNAWFLESTKACEIPVEDYCYTNSTSTIATINS</sequence>
<dbReference type="AlphaFoldDB" id="A0A6L8RXD1"/>
<gene>
    <name evidence="1" type="ORF">GT528_04315</name>
</gene>
<protein>
    <submittedName>
        <fullName evidence="1">Uncharacterized protein</fullName>
    </submittedName>
</protein>
<proteinExistence type="predicted"/>
<evidence type="ECO:0000313" key="2">
    <source>
        <dbReference type="Proteomes" id="UP000472916"/>
    </source>
</evidence>
<evidence type="ECO:0000313" key="1">
    <source>
        <dbReference type="EMBL" id="MZK40944.1"/>
    </source>
</evidence>
<organism evidence="1 2">
    <name type="scientific">Dorea longicatena</name>
    <dbReference type="NCBI Taxonomy" id="88431"/>
    <lineage>
        <taxon>Bacteria</taxon>
        <taxon>Bacillati</taxon>
        <taxon>Bacillota</taxon>
        <taxon>Clostridia</taxon>
        <taxon>Lachnospirales</taxon>
        <taxon>Lachnospiraceae</taxon>
        <taxon>Dorea</taxon>
    </lineage>
</organism>
<reference evidence="1 2" key="1">
    <citation type="journal article" date="2019" name="Nat. Med.">
        <title>A library of human gut bacterial isolates paired with longitudinal multiomics data enables mechanistic microbiome research.</title>
        <authorList>
            <person name="Poyet M."/>
            <person name="Groussin M."/>
            <person name="Gibbons S.M."/>
            <person name="Avila-Pacheco J."/>
            <person name="Jiang X."/>
            <person name="Kearney S.M."/>
            <person name="Perrotta A.R."/>
            <person name="Berdy B."/>
            <person name="Zhao S."/>
            <person name="Lieberman T.D."/>
            <person name="Swanson P.K."/>
            <person name="Smith M."/>
            <person name="Roesemann S."/>
            <person name="Alexander J.E."/>
            <person name="Rich S.A."/>
            <person name="Livny J."/>
            <person name="Vlamakis H."/>
            <person name="Clish C."/>
            <person name="Bullock K."/>
            <person name="Deik A."/>
            <person name="Scott J."/>
            <person name="Pierce K.A."/>
            <person name="Xavier R.J."/>
            <person name="Alm E.J."/>
        </authorList>
    </citation>
    <scope>NUCLEOTIDE SEQUENCE [LARGE SCALE GENOMIC DNA]</scope>
    <source>
        <strain evidence="1 2">BIOML-A6</strain>
    </source>
</reference>
<dbReference type="Proteomes" id="UP000472916">
    <property type="component" value="Unassembled WGS sequence"/>
</dbReference>
<comment type="caution">
    <text evidence="1">The sequence shown here is derived from an EMBL/GenBank/DDBJ whole genome shotgun (WGS) entry which is preliminary data.</text>
</comment>
<accession>A0A6L8RXD1</accession>
<dbReference type="RefSeq" id="WP_130096342.1">
    <property type="nucleotide sequence ID" value="NZ_RCYC01000003.1"/>
</dbReference>
<name>A0A6L8RXD1_9FIRM</name>
<dbReference type="EMBL" id="WWSC01000004">
    <property type="protein sequence ID" value="MZK40944.1"/>
    <property type="molecule type" value="Genomic_DNA"/>
</dbReference>